<dbReference type="AlphaFoldDB" id="V5F264"/>
<sequence length="77" mass="7461">MSKTSTFKKSLIAVTLLGAGSPVFAAEGSNPVVDAITGALSGLSGVSGIIAAVAPIGIGIAIAMKVYSKGKSAVNRA</sequence>
<feature type="transmembrane region" description="Helical" evidence="1">
    <location>
        <begin position="49"/>
        <end position="67"/>
    </location>
</feature>
<proteinExistence type="predicted"/>
<evidence type="ECO:0000256" key="2">
    <source>
        <dbReference type="SAM" id="SignalP"/>
    </source>
</evidence>
<reference evidence="4" key="1">
    <citation type="submission" date="2012-12" db="EMBL/GenBank/DDBJ databases">
        <title>Genome Sequence of Photobacterium leiognathi lrivu.4.1.</title>
        <authorList>
            <person name="Urbanczyk H."/>
            <person name="Ogura Y."/>
            <person name="Hayashi T."/>
            <person name="Dunlap P.V."/>
        </authorList>
    </citation>
    <scope>NUCLEOTIDE SEQUENCE [LARGE SCALE GENOMIC DNA]</scope>
    <source>
        <strain evidence="4">lrivu.4.1</strain>
    </source>
</reference>
<keyword evidence="1" id="KW-0812">Transmembrane</keyword>
<protein>
    <submittedName>
        <fullName evidence="3">Uncharacterized protein</fullName>
    </submittedName>
</protein>
<evidence type="ECO:0000256" key="1">
    <source>
        <dbReference type="SAM" id="Phobius"/>
    </source>
</evidence>
<feature type="chain" id="PRO_5004735379" evidence="2">
    <location>
        <begin position="26"/>
        <end position="77"/>
    </location>
</feature>
<feature type="signal peptide" evidence="2">
    <location>
        <begin position="1"/>
        <end position="25"/>
    </location>
</feature>
<dbReference type="HOGENOM" id="CLU_2634973_0_0_6"/>
<evidence type="ECO:0000313" key="3">
    <source>
        <dbReference type="EMBL" id="GAD31285.1"/>
    </source>
</evidence>
<dbReference type="Proteomes" id="UP000030675">
    <property type="component" value="Unassembled WGS sequence"/>
</dbReference>
<keyword evidence="1" id="KW-0472">Membrane</keyword>
<keyword evidence="1" id="KW-1133">Transmembrane helix</keyword>
<name>V5F264_PHOLE</name>
<accession>V5F264</accession>
<organism evidence="3 4">
    <name type="scientific">Photobacterium leiognathi lrivu.4.1</name>
    <dbReference type="NCBI Taxonomy" id="1248232"/>
    <lineage>
        <taxon>Bacteria</taxon>
        <taxon>Pseudomonadati</taxon>
        <taxon>Pseudomonadota</taxon>
        <taxon>Gammaproteobacteria</taxon>
        <taxon>Vibrionales</taxon>
        <taxon>Vibrionaceae</taxon>
        <taxon>Photobacterium</taxon>
    </lineage>
</organism>
<evidence type="ECO:0000313" key="4">
    <source>
        <dbReference type="Proteomes" id="UP000030675"/>
    </source>
</evidence>
<dbReference type="EMBL" id="DF196820">
    <property type="protein sequence ID" value="GAD31285.1"/>
    <property type="molecule type" value="Genomic_DNA"/>
</dbReference>
<gene>
    <name evidence="3" type="ORF">PLEI_2943</name>
</gene>
<dbReference type="eggNOG" id="ENOG5031Q0Z">
    <property type="taxonomic scope" value="Bacteria"/>
</dbReference>
<keyword evidence="2" id="KW-0732">Signal</keyword>
<dbReference type="RefSeq" id="WP_023934086.1">
    <property type="nucleotide sequence ID" value="NZ_DF196820.1"/>
</dbReference>